<dbReference type="NCBIfam" id="TIGR03632">
    <property type="entry name" value="uS11_bact"/>
    <property type="match status" value="1"/>
</dbReference>
<evidence type="ECO:0000256" key="1">
    <source>
        <dbReference type="ARBA" id="ARBA00006194"/>
    </source>
</evidence>
<dbReference type="Pfam" id="PF00411">
    <property type="entry name" value="Ribosomal_S11"/>
    <property type="match status" value="1"/>
</dbReference>
<dbReference type="SUPFAM" id="SSF53137">
    <property type="entry name" value="Translational machinery components"/>
    <property type="match status" value="1"/>
</dbReference>
<evidence type="ECO:0000256" key="7">
    <source>
        <dbReference type="HAMAP-Rule" id="MF_01310"/>
    </source>
</evidence>
<dbReference type="InterPro" id="IPR001971">
    <property type="entry name" value="Ribosomal_uS11"/>
</dbReference>
<dbReference type="GO" id="GO:0003735">
    <property type="term" value="F:structural constituent of ribosome"/>
    <property type="evidence" value="ECO:0007669"/>
    <property type="project" value="InterPro"/>
</dbReference>
<evidence type="ECO:0000256" key="3">
    <source>
        <dbReference type="ARBA" id="ARBA00022884"/>
    </source>
</evidence>
<keyword evidence="8" id="KW-0934">Plastid</keyword>
<dbReference type="GO" id="GO:0009507">
    <property type="term" value="C:chloroplast"/>
    <property type="evidence" value="ECO:0007669"/>
    <property type="project" value="UniProtKB-SubCell"/>
</dbReference>
<name>I6NJU5_9EUGL</name>
<dbReference type="HAMAP" id="MF_01310">
    <property type="entry name" value="Ribosomal_uS11"/>
    <property type="match status" value="1"/>
</dbReference>
<dbReference type="PIRSF" id="PIRSF002131">
    <property type="entry name" value="Ribosomal_S11"/>
    <property type="match status" value="1"/>
</dbReference>
<sequence length="134" mass="14878">MLKQKKYKYKNTKATKRKIFRGVVHIFKTTFNNRSIVSVTDLRGNVISWASSGACGFKGSRKATPFAAQTVTDRAVRKAIEQGLRQIEINISGPGSGRETAIRSVQNLGIPILLIKDVTALPHNGCRPTKKRRI</sequence>
<keyword evidence="4 7" id="KW-0689">Ribosomal protein</keyword>
<dbReference type="GO" id="GO:1990904">
    <property type="term" value="C:ribonucleoprotein complex"/>
    <property type="evidence" value="ECO:0007669"/>
    <property type="project" value="UniProtKB-KW"/>
</dbReference>
<keyword evidence="2 7" id="KW-0699">rRNA-binding</keyword>
<gene>
    <name evidence="7 8" type="primary">rps11</name>
</gene>
<geneLocation type="chloroplast" evidence="8"/>
<evidence type="ECO:0000256" key="6">
    <source>
        <dbReference type="ARBA" id="ARBA00035260"/>
    </source>
</evidence>
<dbReference type="AlphaFoldDB" id="I6NJU5"/>
<protein>
    <recommendedName>
        <fullName evidence="6 7">Small ribosomal subunit protein uS11c</fullName>
    </recommendedName>
</protein>
<comment type="subcellular location">
    <subcellularLocation>
        <location evidence="7">Plastid</location>
        <location evidence="7">Chloroplast</location>
    </subcellularLocation>
</comment>
<accession>I6NJU5</accession>
<reference evidence="8" key="1">
    <citation type="journal article" date="2013" name="J. Eukaryot. Microbiol.">
        <title>Tracing patterns of chloroplast evolution in euglenoids: contributions from Colacium vesiculosum and Strombomonas acuminata (Euglenophyta).</title>
        <authorList>
            <person name="Wiegert K.E."/>
            <person name="Bennett M.S."/>
            <person name="Triemer R.E."/>
        </authorList>
    </citation>
    <scope>NUCLEOTIDE SEQUENCE</scope>
</reference>
<dbReference type="NCBIfam" id="NF003698">
    <property type="entry name" value="PRK05309.1"/>
    <property type="match status" value="1"/>
</dbReference>
<dbReference type="EMBL" id="JN674636">
    <property type="protein sequence ID" value="AEW12911.2"/>
    <property type="molecule type" value="Genomic_DNA"/>
</dbReference>
<organism evidence="8">
    <name type="scientific">Colacium vesiculosum</name>
    <dbReference type="NCBI Taxonomy" id="102910"/>
    <lineage>
        <taxon>Eukaryota</taxon>
        <taxon>Discoba</taxon>
        <taxon>Euglenozoa</taxon>
        <taxon>Euglenida</taxon>
        <taxon>Spirocuta</taxon>
        <taxon>Euglenophyceae</taxon>
        <taxon>Euglenales</taxon>
        <taxon>Euglenaceae</taxon>
        <taxon>Colacium</taxon>
    </lineage>
</organism>
<keyword evidence="8" id="KW-0150">Chloroplast</keyword>
<keyword evidence="3 7" id="KW-0694">RNA-binding</keyword>
<comment type="subunit">
    <text evidence="7">Part of the 30S ribosomal subunit.</text>
</comment>
<evidence type="ECO:0000313" key="8">
    <source>
        <dbReference type="EMBL" id="AEW12911.2"/>
    </source>
</evidence>
<dbReference type="PANTHER" id="PTHR11759">
    <property type="entry name" value="40S RIBOSOMAL PROTEIN S14/30S RIBOSOMAL PROTEIN S11"/>
    <property type="match status" value="1"/>
</dbReference>
<dbReference type="GO" id="GO:0006412">
    <property type="term" value="P:translation"/>
    <property type="evidence" value="ECO:0007669"/>
    <property type="project" value="UniProtKB-UniRule"/>
</dbReference>
<proteinExistence type="inferred from homology"/>
<evidence type="ECO:0000256" key="4">
    <source>
        <dbReference type="ARBA" id="ARBA00022980"/>
    </source>
</evidence>
<dbReference type="Gene3D" id="3.30.420.80">
    <property type="entry name" value="Ribosomal protein S11"/>
    <property type="match status" value="1"/>
</dbReference>
<evidence type="ECO:0000256" key="2">
    <source>
        <dbReference type="ARBA" id="ARBA00022730"/>
    </source>
</evidence>
<comment type="similarity">
    <text evidence="1 7">Belongs to the universal ribosomal protein uS11 family.</text>
</comment>
<dbReference type="InterPro" id="IPR019981">
    <property type="entry name" value="Ribosomal_uS11_bac-type"/>
</dbReference>
<dbReference type="InterPro" id="IPR036967">
    <property type="entry name" value="Ribosomal_uS11_sf"/>
</dbReference>
<dbReference type="GO" id="GO:0005840">
    <property type="term" value="C:ribosome"/>
    <property type="evidence" value="ECO:0007669"/>
    <property type="project" value="UniProtKB-KW"/>
</dbReference>
<dbReference type="GO" id="GO:0019843">
    <property type="term" value="F:rRNA binding"/>
    <property type="evidence" value="ECO:0007669"/>
    <property type="project" value="UniProtKB-UniRule"/>
</dbReference>
<keyword evidence="5 7" id="KW-0687">Ribonucleoprotein</keyword>
<evidence type="ECO:0000256" key="5">
    <source>
        <dbReference type="ARBA" id="ARBA00023274"/>
    </source>
</evidence>